<comment type="catalytic activity">
    <reaction evidence="1">
        <text>ATP + protein L-histidine = ADP + protein N-phospho-L-histidine.</text>
        <dbReference type="EC" id="2.7.13.3"/>
    </reaction>
</comment>
<protein>
    <recommendedName>
        <fullName evidence="2">histidine kinase</fullName>
        <ecNumber evidence="2">2.7.13.3</ecNumber>
    </recommendedName>
</protein>
<reference evidence="6 7" key="1">
    <citation type="submission" date="2018-01" db="EMBL/GenBank/DDBJ databases">
        <title>Draft genome sequence of Nonomuraea sp. KC333.</title>
        <authorList>
            <person name="Sahin N."/>
            <person name="Saygin H."/>
            <person name="Ay H."/>
        </authorList>
    </citation>
    <scope>NUCLEOTIDE SEQUENCE [LARGE SCALE GENOMIC DNA]</scope>
    <source>
        <strain evidence="6 7">KC333</strain>
    </source>
</reference>
<keyword evidence="3" id="KW-0902">Two-component regulatory system</keyword>
<dbReference type="Proteomes" id="UP000249304">
    <property type="component" value="Unassembled WGS sequence"/>
</dbReference>
<dbReference type="InterPro" id="IPR003594">
    <property type="entry name" value="HATPase_dom"/>
</dbReference>
<organism evidence="6 7">
    <name type="scientific">Nonomuraea aridisoli</name>
    <dbReference type="NCBI Taxonomy" id="2070368"/>
    <lineage>
        <taxon>Bacteria</taxon>
        <taxon>Bacillati</taxon>
        <taxon>Actinomycetota</taxon>
        <taxon>Actinomycetes</taxon>
        <taxon>Streptosporangiales</taxon>
        <taxon>Streptosporangiaceae</taxon>
        <taxon>Nonomuraea</taxon>
    </lineage>
</organism>
<dbReference type="InterPro" id="IPR004358">
    <property type="entry name" value="Sig_transdc_His_kin-like_C"/>
</dbReference>
<gene>
    <name evidence="6" type="ORF">C1J01_21800</name>
</gene>
<dbReference type="EMBL" id="POUD01000089">
    <property type="protein sequence ID" value="PZG16200.1"/>
    <property type="molecule type" value="Genomic_DNA"/>
</dbReference>
<evidence type="ECO:0000313" key="7">
    <source>
        <dbReference type="Proteomes" id="UP000249304"/>
    </source>
</evidence>
<proteinExistence type="predicted"/>
<dbReference type="Pfam" id="PF02518">
    <property type="entry name" value="HATPase_c"/>
    <property type="match status" value="1"/>
</dbReference>
<dbReference type="GO" id="GO:0000160">
    <property type="term" value="P:phosphorelay signal transduction system"/>
    <property type="evidence" value="ECO:0007669"/>
    <property type="project" value="UniProtKB-KW"/>
</dbReference>
<evidence type="ECO:0000256" key="1">
    <source>
        <dbReference type="ARBA" id="ARBA00000085"/>
    </source>
</evidence>
<feature type="compositionally biased region" description="Low complexity" evidence="4">
    <location>
        <begin position="35"/>
        <end position="45"/>
    </location>
</feature>
<accession>A0A2W2ERP2</accession>
<name>A0A2W2ERP2_9ACTN</name>
<dbReference type="AlphaFoldDB" id="A0A2W2ERP2"/>
<comment type="caution">
    <text evidence="6">The sequence shown here is derived from an EMBL/GenBank/DDBJ whole genome shotgun (WGS) entry which is preliminary data.</text>
</comment>
<evidence type="ECO:0000256" key="4">
    <source>
        <dbReference type="SAM" id="MobiDB-lite"/>
    </source>
</evidence>
<dbReference type="EC" id="2.7.13.3" evidence="2"/>
<dbReference type="InterPro" id="IPR036890">
    <property type="entry name" value="HATPase_C_sf"/>
</dbReference>
<evidence type="ECO:0000259" key="5">
    <source>
        <dbReference type="Pfam" id="PF02518"/>
    </source>
</evidence>
<dbReference type="GO" id="GO:0004673">
    <property type="term" value="F:protein histidine kinase activity"/>
    <property type="evidence" value="ECO:0007669"/>
    <property type="project" value="UniProtKB-EC"/>
</dbReference>
<feature type="domain" description="Histidine kinase/HSP90-like ATPase" evidence="5">
    <location>
        <begin position="50"/>
        <end position="95"/>
    </location>
</feature>
<evidence type="ECO:0000256" key="2">
    <source>
        <dbReference type="ARBA" id="ARBA00012438"/>
    </source>
</evidence>
<sequence length="101" mass="11065">MSRSQLQSITARRVCWRSGRSLRPVARSRNRSSRRLTSSRTPRPTANVSSNRSRDRGGTGLGLAVARDIALAHQGILQAEYSPLGGAPFVLRLPAHTTDQE</sequence>
<dbReference type="PRINTS" id="PR00344">
    <property type="entry name" value="BCTRLSENSOR"/>
</dbReference>
<evidence type="ECO:0000313" key="6">
    <source>
        <dbReference type="EMBL" id="PZG16200.1"/>
    </source>
</evidence>
<dbReference type="SUPFAM" id="SSF55874">
    <property type="entry name" value="ATPase domain of HSP90 chaperone/DNA topoisomerase II/histidine kinase"/>
    <property type="match status" value="1"/>
</dbReference>
<evidence type="ECO:0000256" key="3">
    <source>
        <dbReference type="ARBA" id="ARBA00023012"/>
    </source>
</evidence>
<feature type="region of interest" description="Disordered" evidence="4">
    <location>
        <begin position="22"/>
        <end position="60"/>
    </location>
</feature>
<keyword evidence="7" id="KW-1185">Reference proteome</keyword>
<dbReference type="Gene3D" id="3.30.565.10">
    <property type="entry name" value="Histidine kinase-like ATPase, C-terminal domain"/>
    <property type="match status" value="1"/>
</dbReference>